<dbReference type="RefSeq" id="WP_344623836.1">
    <property type="nucleotide sequence ID" value="NZ_BAAALD010000021.1"/>
</dbReference>
<evidence type="ECO:0000256" key="1">
    <source>
        <dbReference type="SAM" id="MobiDB-lite"/>
    </source>
</evidence>
<keyword evidence="2" id="KW-1133">Transmembrane helix</keyword>
<feature type="transmembrane region" description="Helical" evidence="2">
    <location>
        <begin position="162"/>
        <end position="182"/>
    </location>
</feature>
<feature type="compositionally biased region" description="Low complexity" evidence="1">
    <location>
        <begin position="426"/>
        <end position="438"/>
    </location>
</feature>
<keyword evidence="2" id="KW-0812">Transmembrane</keyword>
<dbReference type="Proteomes" id="UP001499987">
    <property type="component" value="Unassembled WGS sequence"/>
</dbReference>
<feature type="transmembrane region" description="Helical" evidence="2">
    <location>
        <begin position="194"/>
        <end position="216"/>
    </location>
</feature>
<evidence type="ECO:0000313" key="3">
    <source>
        <dbReference type="EMBL" id="GAA1082778.1"/>
    </source>
</evidence>
<feature type="transmembrane region" description="Helical" evidence="2">
    <location>
        <begin position="340"/>
        <end position="364"/>
    </location>
</feature>
<feature type="region of interest" description="Disordered" evidence="1">
    <location>
        <begin position="426"/>
        <end position="639"/>
    </location>
</feature>
<reference evidence="4" key="1">
    <citation type="journal article" date="2019" name="Int. J. Syst. Evol. Microbiol.">
        <title>The Global Catalogue of Microorganisms (GCM) 10K type strain sequencing project: providing services to taxonomists for standard genome sequencing and annotation.</title>
        <authorList>
            <consortium name="The Broad Institute Genomics Platform"/>
            <consortium name="The Broad Institute Genome Sequencing Center for Infectious Disease"/>
            <person name="Wu L."/>
            <person name="Ma J."/>
        </authorList>
    </citation>
    <scope>NUCLEOTIDE SEQUENCE [LARGE SCALE GENOMIC DNA]</scope>
    <source>
        <strain evidence="4">JCM 13002</strain>
    </source>
</reference>
<keyword evidence="4" id="KW-1185">Reference proteome</keyword>
<keyword evidence="2" id="KW-0472">Membrane</keyword>
<comment type="caution">
    <text evidence="3">The sequence shown here is derived from an EMBL/GenBank/DDBJ whole genome shotgun (WGS) entry which is preliminary data.</text>
</comment>
<accession>A0ABP4DZR5</accession>
<feature type="compositionally biased region" description="Gly residues" evidence="1">
    <location>
        <begin position="460"/>
        <end position="492"/>
    </location>
</feature>
<name>A0ABP4DZR5_9ACTN</name>
<dbReference type="EMBL" id="BAAALD010000021">
    <property type="protein sequence ID" value="GAA1082778.1"/>
    <property type="molecule type" value="Genomic_DNA"/>
</dbReference>
<protein>
    <submittedName>
        <fullName evidence="3">Uncharacterized protein</fullName>
    </submittedName>
</protein>
<gene>
    <name evidence="3" type="ORF">GCM10009663_27190</name>
</gene>
<feature type="transmembrane region" description="Helical" evidence="2">
    <location>
        <begin position="12"/>
        <end position="36"/>
    </location>
</feature>
<feature type="transmembrane region" description="Helical" evidence="2">
    <location>
        <begin position="277"/>
        <end position="295"/>
    </location>
</feature>
<feature type="compositionally biased region" description="Pro residues" evidence="1">
    <location>
        <begin position="551"/>
        <end position="593"/>
    </location>
</feature>
<evidence type="ECO:0000256" key="2">
    <source>
        <dbReference type="SAM" id="Phobius"/>
    </source>
</evidence>
<evidence type="ECO:0000313" key="4">
    <source>
        <dbReference type="Proteomes" id="UP001499987"/>
    </source>
</evidence>
<feature type="region of interest" description="Disordered" evidence="1">
    <location>
        <begin position="42"/>
        <end position="105"/>
    </location>
</feature>
<feature type="compositionally biased region" description="Pro residues" evidence="1">
    <location>
        <begin position="77"/>
        <end position="93"/>
    </location>
</feature>
<sequence length="639" mass="63868">MTPRSRPAPFGGWLMAAVVAATAVALTVVLAAGAYADPQPAPAPGPTGGAPAVPVVPTAPEPSPGLTSAPPVTTPSRPLPVPSPSPGPAPPAEAPATDDGSDGGVAFWDIPGQVKKAITGWIADLLRPLVVPLVNAVVHALLTVPDVTALPKVRELWQKLRMLALGLYGLLVLAGGITVMGHGTVQQRHGARELLPRLVFGIAASSLSLTTCSMMLNLGNAVSWAIAGDAINADSAAAALVGMLLAQVNTATAPLYNLVFALVLLTLAWTLLVTALVRLAAVVVLTVAAPLMLACHGHPATDGIARMWWRAFTGCAATQIVQSIVFLVCMQVLLDPENTGVFGIPAAGSLVNLTVLCGTLYLLVKVPGWIRSVAANPARAITSGGSRSGGLYTLRKVAVGALGMPMGPYAFGAQFAGRLRTLRTARSAAGSGRPRAGGPVPPRRRPGAGGPAMPPPAGPSGNGPGPGRPGTGRPGGTGPRAGSGPGGTGGAARPGPTAPPSGGTGSTPNNPGTGASAAAYQWGRPRRHTPGNQVPAPAPPPRGITGSGPAPGAPPNPPGPPQPTGGLPGPLPPPPGPGSGPKPPPSPPPPPAVRPTSASNLRPARVNLPPPLPRPAVLRPPLDSGPPGPGPRRRRRRNP</sequence>
<feature type="transmembrane region" description="Helical" evidence="2">
    <location>
        <begin position="307"/>
        <end position="334"/>
    </location>
</feature>
<organism evidence="3 4">
    <name type="scientific">Kitasatospora arboriphila</name>
    <dbReference type="NCBI Taxonomy" id="258052"/>
    <lineage>
        <taxon>Bacteria</taxon>
        <taxon>Bacillati</taxon>
        <taxon>Actinomycetota</taxon>
        <taxon>Actinomycetes</taxon>
        <taxon>Kitasatosporales</taxon>
        <taxon>Streptomycetaceae</taxon>
        <taxon>Kitasatospora</taxon>
    </lineage>
</organism>
<feature type="transmembrane region" description="Helical" evidence="2">
    <location>
        <begin position="253"/>
        <end position="271"/>
    </location>
</feature>
<feature type="compositionally biased region" description="Low complexity" evidence="1">
    <location>
        <begin position="506"/>
        <end position="515"/>
    </location>
</feature>
<proteinExistence type="predicted"/>